<dbReference type="PANTHER" id="PTHR23157">
    <property type="entry name" value="GRIP AND COILED-COIL DOMAIN-CONTAINING PROTEIN 1"/>
    <property type="match status" value="1"/>
</dbReference>
<feature type="compositionally biased region" description="Low complexity" evidence="7">
    <location>
        <begin position="750"/>
        <end position="775"/>
    </location>
</feature>
<dbReference type="Pfam" id="PF01465">
    <property type="entry name" value="GRIP"/>
    <property type="match status" value="1"/>
</dbReference>
<evidence type="ECO:0000256" key="5">
    <source>
        <dbReference type="ARBA" id="ARBA00023136"/>
    </source>
</evidence>
<keyword evidence="4 6" id="KW-0175">Coiled coil</keyword>
<dbReference type="SMART" id="SM00755">
    <property type="entry name" value="Grip"/>
    <property type="match status" value="1"/>
</dbReference>
<evidence type="ECO:0000256" key="2">
    <source>
        <dbReference type="ARBA" id="ARBA00004496"/>
    </source>
</evidence>
<evidence type="ECO:0000313" key="9">
    <source>
        <dbReference type="EMBL" id="KAK9867121.1"/>
    </source>
</evidence>
<comment type="subcellular location">
    <subcellularLocation>
        <location evidence="2">Cytoplasm</location>
    </subcellularLocation>
    <subcellularLocation>
        <location evidence="1">Endomembrane system</location>
        <topology evidence="1">Peripheral membrane protein</topology>
    </subcellularLocation>
</comment>
<keyword evidence="5" id="KW-0472">Membrane</keyword>
<reference evidence="9 10" key="1">
    <citation type="journal article" date="2024" name="Nat. Commun.">
        <title>Phylogenomics reveals the evolutionary origins of lichenization in chlorophyte algae.</title>
        <authorList>
            <person name="Puginier C."/>
            <person name="Libourel C."/>
            <person name="Otte J."/>
            <person name="Skaloud P."/>
            <person name="Haon M."/>
            <person name="Grisel S."/>
            <person name="Petersen M."/>
            <person name="Berrin J.G."/>
            <person name="Delaux P.M."/>
            <person name="Dal Grande F."/>
            <person name="Keller J."/>
        </authorList>
    </citation>
    <scope>NUCLEOTIDE SEQUENCE [LARGE SCALE GENOMIC DNA]</scope>
    <source>
        <strain evidence="9 10">SAG 2523</strain>
    </source>
</reference>
<name>A0AAW1TF64_9CHLO</name>
<dbReference type="EMBL" id="JALJOV010000108">
    <property type="protein sequence ID" value="KAK9867121.1"/>
    <property type="molecule type" value="Genomic_DNA"/>
</dbReference>
<evidence type="ECO:0000313" key="10">
    <source>
        <dbReference type="Proteomes" id="UP001485043"/>
    </source>
</evidence>
<feature type="compositionally biased region" description="Basic and acidic residues" evidence="7">
    <location>
        <begin position="720"/>
        <end position="749"/>
    </location>
</feature>
<dbReference type="InterPro" id="IPR051952">
    <property type="entry name" value="Golgi-autophagy_related"/>
</dbReference>
<feature type="region of interest" description="Disordered" evidence="7">
    <location>
        <begin position="28"/>
        <end position="55"/>
    </location>
</feature>
<dbReference type="GO" id="GO:0005794">
    <property type="term" value="C:Golgi apparatus"/>
    <property type="evidence" value="ECO:0007669"/>
    <property type="project" value="TreeGrafter"/>
</dbReference>
<keyword evidence="3" id="KW-0963">Cytoplasm</keyword>
<accession>A0AAW1TF64</accession>
<feature type="region of interest" description="Disordered" evidence="7">
    <location>
        <begin position="707"/>
        <end position="780"/>
    </location>
</feature>
<organism evidence="9 10">
    <name type="scientific">Apatococcus fuscideae</name>
    <dbReference type="NCBI Taxonomy" id="2026836"/>
    <lineage>
        <taxon>Eukaryota</taxon>
        <taxon>Viridiplantae</taxon>
        <taxon>Chlorophyta</taxon>
        <taxon>core chlorophytes</taxon>
        <taxon>Trebouxiophyceae</taxon>
        <taxon>Chlorellales</taxon>
        <taxon>Chlorellaceae</taxon>
        <taxon>Apatococcus</taxon>
    </lineage>
</organism>
<gene>
    <name evidence="9" type="ORF">WJX84_009347</name>
</gene>
<dbReference type="Proteomes" id="UP001485043">
    <property type="component" value="Unassembled WGS sequence"/>
</dbReference>
<evidence type="ECO:0000256" key="7">
    <source>
        <dbReference type="SAM" id="MobiDB-lite"/>
    </source>
</evidence>
<evidence type="ECO:0000256" key="4">
    <source>
        <dbReference type="ARBA" id="ARBA00023054"/>
    </source>
</evidence>
<dbReference type="InterPro" id="IPR000237">
    <property type="entry name" value="GRIP_dom"/>
</dbReference>
<evidence type="ECO:0000256" key="6">
    <source>
        <dbReference type="SAM" id="Coils"/>
    </source>
</evidence>
<sequence length="861" mass="95255">MNKLWQTKLQSSFRDTLTDGAARLKQGWGAAGERPPLAMDTAGSGTAPGKGPQPQYLRLPIDSARKLRWYDREDLSRLIESNLQERQQLAEVNTALREVMLERGMSEEELTTELQSRIEETDRSRFFQEAVHSVLLASAQSEIEHLRQELADSAQQMSQLQSRLAHLETPPEGFKERPTAHKRAARAEVQQPLIARLGLHYQPLVQALRVLQDTQMTRPIPQQSMISVLLIPSKSPHPPNSDLLLQGKLVIPMNPYPSRILKHPQQHHQLKLMAVALKKPYPALQERVEEERQHLLEMSTANAEHAAALESQLQTAEAQLSSTRQTLAESREVAERQLQELRGKLTNCQNQQAEMLRRAQDICLSAEDRAEKAEAKLEKVQAQAARIELELKESRAEAKRLTNELKAREKDLQARDKDCERASGRAVQAEAALAEAKQAGRAEAEKGASVSTLLANARRAADEREAELRKAMREGEAKLQTRNGQLESDIATLRRSVERLEGDVELLEKRATEAESAEAELLQELKQSESVAADRDMLAARAAALEEKVEEGRVERGQVASLRQLAAEAEAARARVEEEVLATARIATGLEARLRTARAEADAAQRDALAANERCSKAEARVDVEVAERLEACGAQRNLWPGPAQEEISRLEVRAQGLQSMLAAVQEDLDDAANLRQQLEVASAGLQARATAAEERVVRLERENRQAADRLHRQVSAAKAEVKEWKREARAAEEERQRWGPKGPPDRHVAPTSPSWAPTSPTTPLPTLNGSARASGRGGGGLHGLAAGGSLGDREAMNGVDMLYLKNVLLKFVEAHALGRLAERDALVPAIATLLRATPAEFRALRVAMSQGNPNWWLSKA</sequence>
<protein>
    <recommendedName>
        <fullName evidence="8">GRIP domain-containing protein</fullName>
    </recommendedName>
</protein>
<dbReference type="PROSITE" id="PS50913">
    <property type="entry name" value="GRIP"/>
    <property type="match status" value="1"/>
</dbReference>
<evidence type="ECO:0000256" key="1">
    <source>
        <dbReference type="ARBA" id="ARBA00004184"/>
    </source>
</evidence>
<comment type="caution">
    <text evidence="9">The sequence shown here is derived from an EMBL/GenBank/DDBJ whole genome shotgun (WGS) entry which is preliminary data.</text>
</comment>
<feature type="domain" description="GRIP" evidence="8">
    <location>
        <begin position="795"/>
        <end position="848"/>
    </location>
</feature>
<evidence type="ECO:0000256" key="3">
    <source>
        <dbReference type="ARBA" id="ARBA00022490"/>
    </source>
</evidence>
<feature type="coiled-coil region" evidence="6">
    <location>
        <begin position="306"/>
        <end position="621"/>
    </location>
</feature>
<feature type="coiled-coil region" evidence="6">
    <location>
        <begin position="136"/>
        <end position="163"/>
    </location>
</feature>
<dbReference type="AlphaFoldDB" id="A0AAW1TF64"/>
<keyword evidence="10" id="KW-1185">Reference proteome</keyword>
<dbReference type="PANTHER" id="PTHR23157:SF25">
    <property type="entry name" value="GRIP AND COILED-COIL DOMAIN-CONTAINING PROTEIN 1"/>
    <property type="match status" value="1"/>
</dbReference>
<proteinExistence type="predicted"/>
<evidence type="ECO:0000259" key="8">
    <source>
        <dbReference type="PROSITE" id="PS50913"/>
    </source>
</evidence>